<dbReference type="EMBL" id="MT143910">
    <property type="protein sequence ID" value="QJH92664.1"/>
    <property type="molecule type" value="Genomic_DNA"/>
</dbReference>
<organism evidence="2">
    <name type="scientific">viral metagenome</name>
    <dbReference type="NCBI Taxonomy" id="1070528"/>
    <lineage>
        <taxon>unclassified sequences</taxon>
        <taxon>metagenomes</taxon>
        <taxon>organismal metagenomes</taxon>
    </lineage>
</organism>
<proteinExistence type="predicted"/>
<evidence type="ECO:0000313" key="1">
    <source>
        <dbReference type="EMBL" id="QJH92664.1"/>
    </source>
</evidence>
<gene>
    <name evidence="1" type="ORF">MM171A02629_0001</name>
    <name evidence="2" type="ORF">MM171B03398_0012</name>
</gene>
<name>A0A6M3X663_9ZZZZ</name>
<sequence length="71" mass="8197">MDRHQKRCLAYIENILSRIKGGEIEFDSIEVQAHTRTISDGLISGLEHTGYETIIFITRPKQETENEIYTS</sequence>
<evidence type="ECO:0000313" key="2">
    <source>
        <dbReference type="EMBL" id="QJH93216.1"/>
    </source>
</evidence>
<dbReference type="AlphaFoldDB" id="A0A6M3X663"/>
<dbReference type="EMBL" id="MT143956">
    <property type="protein sequence ID" value="QJH93216.1"/>
    <property type="molecule type" value="Genomic_DNA"/>
</dbReference>
<reference evidence="2" key="1">
    <citation type="submission" date="2020-03" db="EMBL/GenBank/DDBJ databases">
        <title>The deep terrestrial virosphere.</title>
        <authorList>
            <person name="Holmfeldt K."/>
            <person name="Nilsson E."/>
            <person name="Simone D."/>
            <person name="Lopez-Fernandez M."/>
            <person name="Wu X."/>
            <person name="de Brujin I."/>
            <person name="Lundin D."/>
            <person name="Andersson A."/>
            <person name="Bertilsson S."/>
            <person name="Dopson M."/>
        </authorList>
    </citation>
    <scope>NUCLEOTIDE SEQUENCE</scope>
    <source>
        <strain evidence="1">MM171A02629</strain>
        <strain evidence="2">MM171B03398</strain>
    </source>
</reference>
<protein>
    <submittedName>
        <fullName evidence="2">Uncharacterized protein</fullName>
    </submittedName>
</protein>
<accession>A0A6M3X663</accession>